<comment type="catalytic activity">
    <reaction evidence="9">
        <text>L-tyrosyl-[protein] + ATP = O-phospho-L-tyrosyl-[protein] + ADP + H(+)</text>
        <dbReference type="Rhea" id="RHEA:10596"/>
        <dbReference type="Rhea" id="RHEA-COMP:10136"/>
        <dbReference type="Rhea" id="RHEA-COMP:20101"/>
        <dbReference type="ChEBI" id="CHEBI:15378"/>
        <dbReference type="ChEBI" id="CHEBI:30616"/>
        <dbReference type="ChEBI" id="CHEBI:46858"/>
        <dbReference type="ChEBI" id="CHEBI:61978"/>
        <dbReference type="ChEBI" id="CHEBI:456216"/>
        <dbReference type="EC" id="2.7.12.2"/>
    </reaction>
</comment>
<accession>A0AAD5Q8D7</accession>
<gene>
    <name evidence="12" type="ORF">P43SY_006634</name>
</gene>
<keyword evidence="13" id="KW-1185">Reference proteome</keyword>
<evidence type="ECO:0000256" key="7">
    <source>
        <dbReference type="ARBA" id="ARBA00049014"/>
    </source>
</evidence>
<evidence type="ECO:0000256" key="6">
    <source>
        <dbReference type="ARBA" id="ARBA00038999"/>
    </source>
</evidence>
<dbReference type="InterPro" id="IPR008271">
    <property type="entry name" value="Ser/Thr_kinase_AS"/>
</dbReference>
<feature type="domain" description="Protein kinase" evidence="11">
    <location>
        <begin position="324"/>
        <end position="601"/>
    </location>
</feature>
<evidence type="ECO:0000256" key="4">
    <source>
        <dbReference type="ARBA" id="ARBA00022840"/>
    </source>
</evidence>
<dbReference type="AlphaFoldDB" id="A0AAD5Q8D7"/>
<dbReference type="SMART" id="SM00220">
    <property type="entry name" value="S_TKc"/>
    <property type="match status" value="1"/>
</dbReference>
<dbReference type="InterPro" id="IPR017441">
    <property type="entry name" value="Protein_kinase_ATP_BS"/>
</dbReference>
<comment type="similarity">
    <text evidence="5">Belongs to the protein kinase superfamily. STE Ser/Thr protein kinase family. MAP kinase kinase subfamily.</text>
</comment>
<keyword evidence="1" id="KW-0808">Transferase</keyword>
<evidence type="ECO:0000259" key="11">
    <source>
        <dbReference type="PROSITE" id="PS50011"/>
    </source>
</evidence>
<dbReference type="PANTHER" id="PTHR48013">
    <property type="entry name" value="DUAL SPECIFICITY MITOGEN-ACTIVATED PROTEIN KINASE KINASE 5-RELATED"/>
    <property type="match status" value="1"/>
</dbReference>
<dbReference type="EMBL" id="JAKCXM010000300">
    <property type="protein sequence ID" value="KAJ0396323.1"/>
    <property type="molecule type" value="Genomic_DNA"/>
</dbReference>
<dbReference type="PANTHER" id="PTHR48013:SF9">
    <property type="entry name" value="DUAL SPECIFICITY MITOGEN-ACTIVATED PROTEIN KINASE KINASE 5"/>
    <property type="match status" value="1"/>
</dbReference>
<dbReference type="PROSITE" id="PS00108">
    <property type="entry name" value="PROTEIN_KINASE_ST"/>
    <property type="match status" value="1"/>
</dbReference>
<evidence type="ECO:0000313" key="13">
    <source>
        <dbReference type="Proteomes" id="UP001209570"/>
    </source>
</evidence>
<proteinExistence type="inferred from homology"/>
<evidence type="ECO:0000256" key="3">
    <source>
        <dbReference type="ARBA" id="ARBA00022777"/>
    </source>
</evidence>
<dbReference type="Gene3D" id="1.10.510.10">
    <property type="entry name" value="Transferase(Phosphotransferase) domain 1"/>
    <property type="match status" value="1"/>
</dbReference>
<comment type="caution">
    <text evidence="12">The sequence shown here is derived from an EMBL/GenBank/DDBJ whole genome shotgun (WGS) entry which is preliminary data.</text>
</comment>
<dbReference type="InterPro" id="IPR000719">
    <property type="entry name" value="Prot_kinase_dom"/>
</dbReference>
<organism evidence="12 13">
    <name type="scientific">Pythium insidiosum</name>
    <name type="common">Pythiosis disease agent</name>
    <dbReference type="NCBI Taxonomy" id="114742"/>
    <lineage>
        <taxon>Eukaryota</taxon>
        <taxon>Sar</taxon>
        <taxon>Stramenopiles</taxon>
        <taxon>Oomycota</taxon>
        <taxon>Peronosporomycetes</taxon>
        <taxon>Pythiales</taxon>
        <taxon>Pythiaceae</taxon>
        <taxon>Pythium</taxon>
    </lineage>
</organism>
<dbReference type="Pfam" id="PF00069">
    <property type="entry name" value="Pkinase"/>
    <property type="match status" value="1"/>
</dbReference>
<dbReference type="PROSITE" id="PS50011">
    <property type="entry name" value="PROTEIN_KINASE_DOM"/>
    <property type="match status" value="1"/>
</dbReference>
<dbReference type="GO" id="GO:0005524">
    <property type="term" value="F:ATP binding"/>
    <property type="evidence" value="ECO:0007669"/>
    <property type="project" value="UniProtKB-UniRule"/>
</dbReference>
<dbReference type="SUPFAM" id="SSF56112">
    <property type="entry name" value="Protein kinase-like (PK-like)"/>
    <property type="match status" value="1"/>
</dbReference>
<sequence length="710" mass="79947">MRLLDPDDRDDFEGVDGPIALVDYLLKTTEEQATLNFMWQSSTIFGNVWQAFEVQESLLLAPARILWDVHATLPLEMAAEFQPLTLGTLRNLAFCPPIPGTMPLETEMRVIAAELLTNVVHHDVAAINATEVEIGLLLELFFDTNVDVTLRLSVIDLLGNLCCDPAICLLVIYALDERKPKYRYRHHSGAVYFLDLTDAERHAALRTIPDLLNAIKFCGDLKGCLALYGSPSKKAHARQLRLKSQQRQFGVLANHDQVRDASPVRRSPGPFHEKKHVHLHLNLDGLKPPPTPTFLSTSEAGETIGSPKFQEVANDGPAQLGEHTKRVKRLGKGAGGTVYLSLYLPALKLVAVKEVVVFKEEERQMVKHELHALHENLVPLDASTATTQRTGGLWEGMRHHLGTIGQPSTDMAIVMEFMDMGSLQDLLDAKITIPELVLRHCAFCCMTALEHMHRHRMIHRDIKPANILMNRNGEFKIADFGLAGTLSKSESFFSEFEGTVMYMAPERIQGHPYSYVSDLWSMGVALFYLATEFSTKPFFSKHFALALFETKALFFGKASDLFAARQLEAKCQQFRRELCKNRVIFSINIGEKITLLKHGKVELLDDLWLPTIIKLGFNQFDFSRLFLQADPLSLYPIKVTRVAALKVGNPQLINGKSFLRFCERLKVSFFSRLHVSDKFVLMIDSVFSFCLLAFSPLLKSAFFSLPSFFN</sequence>
<evidence type="ECO:0000256" key="1">
    <source>
        <dbReference type="ARBA" id="ARBA00022679"/>
    </source>
</evidence>
<evidence type="ECO:0000313" key="12">
    <source>
        <dbReference type="EMBL" id="KAJ0396323.1"/>
    </source>
</evidence>
<keyword evidence="3" id="KW-0418">Kinase</keyword>
<keyword evidence="4 10" id="KW-0067">ATP-binding</keyword>
<keyword evidence="2 10" id="KW-0547">Nucleotide-binding</keyword>
<dbReference type="EC" id="2.7.12.2" evidence="6"/>
<evidence type="ECO:0000256" key="5">
    <source>
        <dbReference type="ARBA" id="ARBA00038035"/>
    </source>
</evidence>
<dbReference type="GO" id="GO:0004708">
    <property type="term" value="F:MAP kinase kinase activity"/>
    <property type="evidence" value="ECO:0007669"/>
    <property type="project" value="UniProtKB-EC"/>
</dbReference>
<feature type="binding site" evidence="10">
    <location>
        <position position="359"/>
    </location>
    <ligand>
        <name>ATP</name>
        <dbReference type="ChEBI" id="CHEBI:30616"/>
    </ligand>
</feature>
<name>A0AAD5Q8D7_PYTIN</name>
<reference evidence="12" key="1">
    <citation type="submission" date="2021-12" db="EMBL/GenBank/DDBJ databases">
        <title>Prjna785345.</title>
        <authorList>
            <person name="Rujirawat T."/>
            <person name="Krajaejun T."/>
        </authorList>
    </citation>
    <scope>NUCLEOTIDE SEQUENCE</scope>
    <source>
        <strain evidence="12">Pi057C3</strain>
    </source>
</reference>
<evidence type="ECO:0000256" key="9">
    <source>
        <dbReference type="ARBA" id="ARBA00051693"/>
    </source>
</evidence>
<dbReference type="Proteomes" id="UP001209570">
    <property type="component" value="Unassembled WGS sequence"/>
</dbReference>
<protein>
    <recommendedName>
        <fullName evidence="6">mitogen-activated protein kinase kinase</fullName>
        <ecNumber evidence="6">2.7.12.2</ecNumber>
    </recommendedName>
</protein>
<dbReference type="InterPro" id="IPR011009">
    <property type="entry name" value="Kinase-like_dom_sf"/>
</dbReference>
<evidence type="ECO:0000256" key="8">
    <source>
        <dbReference type="ARBA" id="ARBA00049299"/>
    </source>
</evidence>
<comment type="catalytic activity">
    <reaction evidence="8">
        <text>L-threonyl-[protein] + ATP = O-phospho-L-threonyl-[protein] + ADP + H(+)</text>
        <dbReference type="Rhea" id="RHEA:46608"/>
        <dbReference type="Rhea" id="RHEA-COMP:11060"/>
        <dbReference type="Rhea" id="RHEA-COMP:11605"/>
        <dbReference type="ChEBI" id="CHEBI:15378"/>
        <dbReference type="ChEBI" id="CHEBI:30013"/>
        <dbReference type="ChEBI" id="CHEBI:30616"/>
        <dbReference type="ChEBI" id="CHEBI:61977"/>
        <dbReference type="ChEBI" id="CHEBI:456216"/>
        <dbReference type="EC" id="2.7.12.2"/>
    </reaction>
</comment>
<comment type="catalytic activity">
    <reaction evidence="7">
        <text>L-seryl-[protein] + ATP = O-phospho-L-seryl-[protein] + ADP + H(+)</text>
        <dbReference type="Rhea" id="RHEA:17989"/>
        <dbReference type="Rhea" id="RHEA-COMP:9863"/>
        <dbReference type="Rhea" id="RHEA-COMP:11604"/>
        <dbReference type="ChEBI" id="CHEBI:15378"/>
        <dbReference type="ChEBI" id="CHEBI:29999"/>
        <dbReference type="ChEBI" id="CHEBI:30616"/>
        <dbReference type="ChEBI" id="CHEBI:83421"/>
        <dbReference type="ChEBI" id="CHEBI:456216"/>
        <dbReference type="EC" id="2.7.12.2"/>
    </reaction>
</comment>
<evidence type="ECO:0000256" key="2">
    <source>
        <dbReference type="ARBA" id="ARBA00022741"/>
    </source>
</evidence>
<dbReference type="PROSITE" id="PS00107">
    <property type="entry name" value="PROTEIN_KINASE_ATP"/>
    <property type="match status" value="1"/>
</dbReference>
<evidence type="ECO:0000256" key="10">
    <source>
        <dbReference type="PROSITE-ProRule" id="PRU10141"/>
    </source>
</evidence>